<sequence>MIEHLHLPLIMLAALIAMASPGPATLAIAGTSMSRGRVPGLALTGGILTGSLIWSTAAAFGLAALMLSHAWVFEVVRYAGGAYLAYLAVKSARAACSAEALNTRTMNGSLFALYRKGLALHLTNPKVVLFFGSLYTMGVPHDATPAEFALIIGAIFTQSVIVNGGYALLFSAPAVTRAYIRLRRWFEGMFAVAFGLASVKIVTTRLS</sequence>
<evidence type="ECO:0000256" key="2">
    <source>
        <dbReference type="ARBA" id="ARBA00022475"/>
    </source>
</evidence>
<evidence type="ECO:0000256" key="6">
    <source>
        <dbReference type="SAM" id="Phobius"/>
    </source>
</evidence>
<evidence type="ECO:0000256" key="1">
    <source>
        <dbReference type="ARBA" id="ARBA00004651"/>
    </source>
</evidence>
<dbReference type="RefSeq" id="WP_111342403.1">
    <property type="nucleotide sequence ID" value="NZ_QHHQ01000001.1"/>
</dbReference>
<dbReference type="GO" id="GO:0005886">
    <property type="term" value="C:plasma membrane"/>
    <property type="evidence" value="ECO:0007669"/>
    <property type="project" value="UniProtKB-SubCell"/>
</dbReference>
<evidence type="ECO:0000256" key="3">
    <source>
        <dbReference type="ARBA" id="ARBA00022692"/>
    </source>
</evidence>
<dbReference type="Pfam" id="PF01810">
    <property type="entry name" value="LysE"/>
    <property type="match status" value="1"/>
</dbReference>
<dbReference type="OrthoDB" id="7659099at2"/>
<feature type="transmembrane region" description="Helical" evidence="6">
    <location>
        <begin position="53"/>
        <end position="73"/>
    </location>
</feature>
<dbReference type="Proteomes" id="UP000249590">
    <property type="component" value="Unassembled WGS sequence"/>
</dbReference>
<accession>A0A8B2P370</accession>
<organism evidence="7 8">
    <name type="scientific">Acuticoccus sediminis</name>
    <dbReference type="NCBI Taxonomy" id="2184697"/>
    <lineage>
        <taxon>Bacteria</taxon>
        <taxon>Pseudomonadati</taxon>
        <taxon>Pseudomonadota</taxon>
        <taxon>Alphaproteobacteria</taxon>
        <taxon>Hyphomicrobiales</taxon>
        <taxon>Amorphaceae</taxon>
        <taxon>Acuticoccus</taxon>
    </lineage>
</organism>
<keyword evidence="8" id="KW-1185">Reference proteome</keyword>
<evidence type="ECO:0000256" key="5">
    <source>
        <dbReference type="ARBA" id="ARBA00023136"/>
    </source>
</evidence>
<proteinExistence type="predicted"/>
<keyword evidence="5 6" id="KW-0472">Membrane</keyword>
<dbReference type="GO" id="GO:0015171">
    <property type="term" value="F:amino acid transmembrane transporter activity"/>
    <property type="evidence" value="ECO:0007669"/>
    <property type="project" value="TreeGrafter"/>
</dbReference>
<feature type="transmembrane region" description="Helical" evidence="6">
    <location>
        <begin position="184"/>
        <end position="203"/>
    </location>
</feature>
<reference evidence="7 8" key="1">
    <citation type="submission" date="2018-05" db="EMBL/GenBank/DDBJ databases">
        <title>Acuticoccus sediminis sp. nov., isolated from deep-sea sediment of Indian Ocean.</title>
        <authorList>
            <person name="Liu X."/>
            <person name="Lai Q."/>
            <person name="Du Y."/>
            <person name="Sun F."/>
            <person name="Zhang X."/>
            <person name="Wang S."/>
            <person name="Shao Z."/>
        </authorList>
    </citation>
    <scope>NUCLEOTIDE SEQUENCE [LARGE SCALE GENOMIC DNA]</scope>
    <source>
        <strain evidence="7 8">PTG4-2</strain>
    </source>
</reference>
<keyword evidence="3 6" id="KW-0812">Transmembrane</keyword>
<gene>
    <name evidence="7" type="ORF">DLJ53_03580</name>
</gene>
<feature type="transmembrane region" description="Helical" evidence="6">
    <location>
        <begin position="148"/>
        <end position="172"/>
    </location>
</feature>
<feature type="transmembrane region" description="Helical" evidence="6">
    <location>
        <begin position="118"/>
        <end position="136"/>
    </location>
</feature>
<keyword evidence="4 6" id="KW-1133">Transmembrane helix</keyword>
<dbReference type="InterPro" id="IPR001123">
    <property type="entry name" value="LeuE-type"/>
</dbReference>
<name>A0A8B2P370_9HYPH</name>
<dbReference type="PANTHER" id="PTHR30086">
    <property type="entry name" value="ARGININE EXPORTER PROTEIN ARGO"/>
    <property type="match status" value="1"/>
</dbReference>
<dbReference type="PANTHER" id="PTHR30086:SF19">
    <property type="entry name" value="THREONINE EFFLUX PROTEIN"/>
    <property type="match status" value="1"/>
</dbReference>
<keyword evidence="2" id="KW-1003">Cell membrane</keyword>
<comment type="caution">
    <text evidence="7">The sequence shown here is derived from an EMBL/GenBank/DDBJ whole genome shotgun (WGS) entry which is preliminary data.</text>
</comment>
<protein>
    <submittedName>
        <fullName evidence="7">Amino acid transporter</fullName>
    </submittedName>
</protein>
<dbReference type="EMBL" id="QHHQ01000001">
    <property type="protein sequence ID" value="RAI03582.1"/>
    <property type="molecule type" value="Genomic_DNA"/>
</dbReference>
<evidence type="ECO:0000313" key="7">
    <source>
        <dbReference type="EMBL" id="RAI03582.1"/>
    </source>
</evidence>
<dbReference type="AlphaFoldDB" id="A0A8B2P370"/>
<evidence type="ECO:0000313" key="8">
    <source>
        <dbReference type="Proteomes" id="UP000249590"/>
    </source>
</evidence>
<evidence type="ECO:0000256" key="4">
    <source>
        <dbReference type="ARBA" id="ARBA00022989"/>
    </source>
</evidence>
<comment type="subcellular location">
    <subcellularLocation>
        <location evidence="1">Cell membrane</location>
        <topology evidence="1">Multi-pass membrane protein</topology>
    </subcellularLocation>
</comment>